<protein>
    <submittedName>
        <fullName evidence="1">Uncharacterized protein</fullName>
    </submittedName>
</protein>
<gene>
    <name evidence="1" type="ORF">HZH68_016459</name>
</gene>
<reference evidence="1" key="1">
    <citation type="journal article" date="2020" name="G3 (Bethesda)">
        <title>High-Quality Assemblies for Three Invasive Social Wasps from the &lt;i&gt;Vespula&lt;/i&gt; Genus.</title>
        <authorList>
            <person name="Harrop T.W.R."/>
            <person name="Guhlin J."/>
            <person name="McLaughlin G.M."/>
            <person name="Permina E."/>
            <person name="Stockwell P."/>
            <person name="Gilligan J."/>
            <person name="Le Lec M.F."/>
            <person name="Gruber M.A.M."/>
            <person name="Quinn O."/>
            <person name="Lovegrove M."/>
            <person name="Duncan E.J."/>
            <person name="Remnant E.J."/>
            <person name="Van Eeckhoven J."/>
            <person name="Graham B."/>
            <person name="Knapp R.A."/>
            <person name="Langford K.W."/>
            <person name="Kronenberg Z."/>
            <person name="Press M.O."/>
            <person name="Eacker S.M."/>
            <person name="Wilson-Rankin E.E."/>
            <person name="Purcell J."/>
            <person name="Lester P.J."/>
            <person name="Dearden P.K."/>
        </authorList>
    </citation>
    <scope>NUCLEOTIDE SEQUENCE</scope>
    <source>
        <strain evidence="1">Linc-1</strain>
    </source>
</reference>
<accession>A0A834J530</accession>
<sequence length="88" mass="9636">MRSKAVLPVSSSVAHVPVILENHYYSPIRTVLRLDIIQLVVPGGKISLNLPPSPSPSPQPPTAKLSSPGCNHFLSYTYQSYYNEQCNA</sequence>
<dbReference type="Proteomes" id="UP000617340">
    <property type="component" value="Unassembled WGS sequence"/>
</dbReference>
<evidence type="ECO:0000313" key="1">
    <source>
        <dbReference type="EMBL" id="KAF7380594.1"/>
    </source>
</evidence>
<name>A0A834J530_VESGE</name>
<dbReference type="EMBL" id="JACSDZ010000023">
    <property type="protein sequence ID" value="KAF7380594.1"/>
    <property type="molecule type" value="Genomic_DNA"/>
</dbReference>
<evidence type="ECO:0000313" key="2">
    <source>
        <dbReference type="Proteomes" id="UP000617340"/>
    </source>
</evidence>
<dbReference type="AlphaFoldDB" id="A0A834J530"/>
<proteinExistence type="predicted"/>
<comment type="caution">
    <text evidence="1">The sequence shown here is derived from an EMBL/GenBank/DDBJ whole genome shotgun (WGS) entry which is preliminary data.</text>
</comment>
<organism evidence="1 2">
    <name type="scientific">Vespula germanica</name>
    <name type="common">German yellow jacket</name>
    <name type="synonym">Paravespula germanica</name>
    <dbReference type="NCBI Taxonomy" id="30212"/>
    <lineage>
        <taxon>Eukaryota</taxon>
        <taxon>Metazoa</taxon>
        <taxon>Ecdysozoa</taxon>
        <taxon>Arthropoda</taxon>
        <taxon>Hexapoda</taxon>
        <taxon>Insecta</taxon>
        <taxon>Pterygota</taxon>
        <taxon>Neoptera</taxon>
        <taxon>Endopterygota</taxon>
        <taxon>Hymenoptera</taxon>
        <taxon>Apocrita</taxon>
        <taxon>Aculeata</taxon>
        <taxon>Vespoidea</taxon>
        <taxon>Vespidae</taxon>
        <taxon>Vespinae</taxon>
        <taxon>Vespula</taxon>
    </lineage>
</organism>
<keyword evidence="2" id="KW-1185">Reference proteome</keyword>